<evidence type="ECO:0008006" key="6">
    <source>
        <dbReference type="Google" id="ProtNLM"/>
    </source>
</evidence>
<feature type="chain" id="PRO_5011433396" description="MYXO-CTERM domain-containing protein" evidence="3">
    <location>
        <begin position="26"/>
        <end position="93"/>
    </location>
</feature>
<keyword evidence="2" id="KW-0472">Membrane</keyword>
<keyword evidence="2" id="KW-1133">Transmembrane helix</keyword>
<evidence type="ECO:0000313" key="4">
    <source>
        <dbReference type="EMBL" id="SDX85331.1"/>
    </source>
</evidence>
<sequence length="93" mass="9752">MWRTGRVLAGLAIALFLLLAPPALATGETPPSGTPVVVLAQDPGQPPAPPAPPPAYDKQRLAIGATGVVLIALVLLSRKARKKPVLFVTWKKK</sequence>
<dbReference type="AlphaFoldDB" id="A0A1H3F2Y9"/>
<name>A0A1H3F2Y9_9PSEU</name>
<evidence type="ECO:0000256" key="1">
    <source>
        <dbReference type="SAM" id="MobiDB-lite"/>
    </source>
</evidence>
<keyword evidence="5" id="KW-1185">Reference proteome</keyword>
<dbReference type="OrthoDB" id="3701182at2"/>
<evidence type="ECO:0000256" key="3">
    <source>
        <dbReference type="SAM" id="SignalP"/>
    </source>
</evidence>
<feature type="transmembrane region" description="Helical" evidence="2">
    <location>
        <begin position="59"/>
        <end position="76"/>
    </location>
</feature>
<evidence type="ECO:0000256" key="2">
    <source>
        <dbReference type="SAM" id="Phobius"/>
    </source>
</evidence>
<feature type="region of interest" description="Disordered" evidence="1">
    <location>
        <begin position="31"/>
        <end position="55"/>
    </location>
</feature>
<protein>
    <recommendedName>
        <fullName evidence="6">MYXO-CTERM domain-containing protein</fullName>
    </recommendedName>
</protein>
<dbReference type="STRING" id="418495.SAMN05216215_101645"/>
<dbReference type="Proteomes" id="UP000199529">
    <property type="component" value="Unassembled WGS sequence"/>
</dbReference>
<proteinExistence type="predicted"/>
<dbReference type="EMBL" id="FNOK01000016">
    <property type="protein sequence ID" value="SDX85331.1"/>
    <property type="molecule type" value="Genomic_DNA"/>
</dbReference>
<feature type="signal peptide" evidence="3">
    <location>
        <begin position="1"/>
        <end position="25"/>
    </location>
</feature>
<evidence type="ECO:0000313" key="5">
    <source>
        <dbReference type="Proteomes" id="UP000199529"/>
    </source>
</evidence>
<accession>A0A1H3F2Y9</accession>
<organism evidence="4 5">
    <name type="scientific">Saccharopolyspora shandongensis</name>
    <dbReference type="NCBI Taxonomy" id="418495"/>
    <lineage>
        <taxon>Bacteria</taxon>
        <taxon>Bacillati</taxon>
        <taxon>Actinomycetota</taxon>
        <taxon>Actinomycetes</taxon>
        <taxon>Pseudonocardiales</taxon>
        <taxon>Pseudonocardiaceae</taxon>
        <taxon>Saccharopolyspora</taxon>
    </lineage>
</organism>
<feature type="compositionally biased region" description="Pro residues" evidence="1">
    <location>
        <begin position="44"/>
        <end position="55"/>
    </location>
</feature>
<gene>
    <name evidence="4" type="ORF">SAMN05216215_101645</name>
</gene>
<keyword evidence="2" id="KW-0812">Transmembrane</keyword>
<reference evidence="5" key="1">
    <citation type="submission" date="2016-10" db="EMBL/GenBank/DDBJ databases">
        <authorList>
            <person name="Varghese N."/>
            <person name="Submissions S."/>
        </authorList>
    </citation>
    <scope>NUCLEOTIDE SEQUENCE [LARGE SCALE GENOMIC DNA]</scope>
    <source>
        <strain evidence="5">CGMCC 4.3530</strain>
    </source>
</reference>
<dbReference type="RefSeq" id="WP_093267006.1">
    <property type="nucleotide sequence ID" value="NZ_FNOK01000016.1"/>
</dbReference>
<keyword evidence="3" id="KW-0732">Signal</keyword>